<evidence type="ECO:0000313" key="3">
    <source>
        <dbReference type="EMBL" id="UTG69501.1"/>
    </source>
</evidence>
<dbReference type="Proteomes" id="UP001057296">
    <property type="component" value="Chromosome"/>
</dbReference>
<feature type="chain" id="PRO_5040913667" evidence="1">
    <location>
        <begin position="19"/>
        <end position="176"/>
    </location>
</feature>
<evidence type="ECO:0000259" key="2">
    <source>
        <dbReference type="Pfam" id="PF13827"/>
    </source>
</evidence>
<gene>
    <name evidence="3" type="ORF">KCG54_09995</name>
</gene>
<protein>
    <submittedName>
        <fullName evidence="3">DUF4189 domain-containing protein</fullName>
    </submittedName>
</protein>
<evidence type="ECO:0000313" key="4">
    <source>
        <dbReference type="Proteomes" id="UP001057296"/>
    </source>
</evidence>
<dbReference type="RefSeq" id="WP_254324082.1">
    <property type="nucleotide sequence ID" value="NZ_CP073115.1"/>
</dbReference>
<dbReference type="InterPro" id="IPR025240">
    <property type="entry name" value="DUF4189"/>
</dbReference>
<dbReference type="EMBL" id="CP073115">
    <property type="protein sequence ID" value="UTG69501.1"/>
    <property type="molecule type" value="Genomic_DNA"/>
</dbReference>
<sequence length="176" mass="18906">MKKLLVVLLGLASLNVYANGCGGEYQPATGTCRIIDSSGKQIIYNVGRPQSSNNGYAQNQPRVVNIDVPSRYGAWALNSKTGIAGGALEMDSLEAAKREAIKTCEQGGQNKPCKVLVWVRNGCIAVAQGKDSKSWRNFFGTTPPGMAEIEALRKCQEHGLSQCKVVVNEACSLPKF</sequence>
<accession>A0A9X9N0V8</accession>
<feature type="signal peptide" evidence="1">
    <location>
        <begin position="1"/>
        <end position="18"/>
    </location>
</feature>
<dbReference type="Pfam" id="PF13827">
    <property type="entry name" value="DUF4189"/>
    <property type="match status" value="1"/>
</dbReference>
<proteinExistence type="predicted"/>
<name>A0A9X9N0V8_NEISU</name>
<reference evidence="3" key="1">
    <citation type="submission" date="2021-04" db="EMBL/GenBank/DDBJ databases">
        <title>Characterizing Neisseria spp. as novel respiratory pathobionts in bronchiectasis.</title>
        <authorList>
            <person name="Li L."/>
            <person name="Mac Aogain M."/>
            <person name="Xu T."/>
            <person name="Jaggi T.K."/>
            <person name="Chan L.Y."/>
            <person name="Keir H.R."/>
            <person name="Dicker A.J."/>
            <person name="Qu J."/>
            <person name="Liu Y."/>
            <person name="Chen H.S."/>
            <person name="Koh M.S."/>
            <person name="Ong T.H."/>
            <person name="Lim A.Y.H."/>
            <person name="Abisheganaden J."/>
            <person name="Low T.B."/>
            <person name="Oliver B.G."/>
            <person name="Tan N.S."/>
            <person name="Fang M."/>
            <person name="Chalmers J.D."/>
            <person name="Chotirmall S.H."/>
        </authorList>
    </citation>
    <scope>NUCLEOTIDE SEQUENCE</scope>
    <source>
        <strain evidence="3">TT0077</strain>
    </source>
</reference>
<organism evidence="3 4">
    <name type="scientific">Neisseria subflava</name>
    <dbReference type="NCBI Taxonomy" id="28449"/>
    <lineage>
        <taxon>Bacteria</taxon>
        <taxon>Pseudomonadati</taxon>
        <taxon>Pseudomonadota</taxon>
        <taxon>Betaproteobacteria</taxon>
        <taxon>Neisseriales</taxon>
        <taxon>Neisseriaceae</taxon>
        <taxon>Neisseria</taxon>
    </lineage>
</organism>
<dbReference type="AlphaFoldDB" id="A0A9X9N0V8"/>
<evidence type="ECO:0000256" key="1">
    <source>
        <dbReference type="SAM" id="SignalP"/>
    </source>
</evidence>
<keyword evidence="1" id="KW-0732">Signal</keyword>
<feature type="domain" description="DUF4189" evidence="2">
    <location>
        <begin position="72"/>
        <end position="168"/>
    </location>
</feature>